<evidence type="ECO:0000256" key="3">
    <source>
        <dbReference type="ARBA" id="ARBA00009466"/>
    </source>
</evidence>
<dbReference type="OrthoDB" id="5548448at2759"/>
<accession>A0A9P1IQV2</accession>
<dbReference type="PANTHER" id="PTHR12596:SF1">
    <property type="entry name" value="EXPORTIN-4"/>
    <property type="match status" value="1"/>
</dbReference>
<name>A0A9P1IQV2_9PELO</name>
<evidence type="ECO:0000256" key="1">
    <source>
        <dbReference type="ARBA" id="ARBA00004123"/>
    </source>
</evidence>
<dbReference type="GO" id="GO:0005049">
    <property type="term" value="F:nuclear export signal receptor activity"/>
    <property type="evidence" value="ECO:0007669"/>
    <property type="project" value="InterPro"/>
</dbReference>
<dbReference type="InterPro" id="IPR011989">
    <property type="entry name" value="ARM-like"/>
</dbReference>
<dbReference type="Gene3D" id="1.25.10.10">
    <property type="entry name" value="Leucine-rich Repeat Variant"/>
    <property type="match status" value="1"/>
</dbReference>
<proteinExistence type="inferred from homology"/>
<keyword evidence="7" id="KW-0539">Nucleus</keyword>
<comment type="similarity">
    <text evidence="3">Belongs to the exportin family.</text>
</comment>
<dbReference type="AlphaFoldDB" id="A0A9P1IQV2"/>
<evidence type="ECO:0000256" key="6">
    <source>
        <dbReference type="ARBA" id="ARBA00022927"/>
    </source>
</evidence>
<evidence type="ECO:0000313" key="10">
    <source>
        <dbReference type="Proteomes" id="UP001152747"/>
    </source>
</evidence>
<evidence type="ECO:0000256" key="7">
    <source>
        <dbReference type="ARBA" id="ARBA00023242"/>
    </source>
</evidence>
<reference evidence="9" key="1">
    <citation type="submission" date="2022-11" db="EMBL/GenBank/DDBJ databases">
        <authorList>
            <person name="Kikuchi T."/>
        </authorList>
    </citation>
    <scope>NUCLEOTIDE SEQUENCE</scope>
    <source>
        <strain evidence="9">PS1010</strain>
    </source>
</reference>
<comment type="caution">
    <text evidence="9">The sequence shown here is derived from an EMBL/GenBank/DDBJ whole genome shotgun (WGS) entry which is preliminary data.</text>
</comment>
<dbReference type="PANTHER" id="PTHR12596">
    <property type="entry name" value="EXPORTIN 4,7-RELATED"/>
    <property type="match status" value="1"/>
</dbReference>
<dbReference type="GO" id="GO:0005643">
    <property type="term" value="C:nuclear pore"/>
    <property type="evidence" value="ECO:0007669"/>
    <property type="project" value="TreeGrafter"/>
</dbReference>
<dbReference type="EMBL" id="CANHGI010000004">
    <property type="protein sequence ID" value="CAI5448694.1"/>
    <property type="molecule type" value="Genomic_DNA"/>
</dbReference>
<keyword evidence="6" id="KW-0653">Protein transport</keyword>
<evidence type="ECO:0000256" key="5">
    <source>
        <dbReference type="ARBA" id="ARBA00022490"/>
    </source>
</evidence>
<evidence type="ECO:0000256" key="4">
    <source>
        <dbReference type="ARBA" id="ARBA00022448"/>
    </source>
</evidence>
<keyword evidence="10" id="KW-1185">Reference proteome</keyword>
<comment type="subcellular location">
    <subcellularLocation>
        <location evidence="2">Cytoplasm</location>
    </subcellularLocation>
    <subcellularLocation>
        <location evidence="1">Nucleus</location>
    </subcellularLocation>
</comment>
<dbReference type="Proteomes" id="UP001152747">
    <property type="component" value="Unassembled WGS sequence"/>
</dbReference>
<dbReference type="InterPro" id="IPR044189">
    <property type="entry name" value="XPO4/7-like"/>
</dbReference>
<organism evidence="9 10">
    <name type="scientific">Caenorhabditis angaria</name>
    <dbReference type="NCBI Taxonomy" id="860376"/>
    <lineage>
        <taxon>Eukaryota</taxon>
        <taxon>Metazoa</taxon>
        <taxon>Ecdysozoa</taxon>
        <taxon>Nematoda</taxon>
        <taxon>Chromadorea</taxon>
        <taxon>Rhabditida</taxon>
        <taxon>Rhabditina</taxon>
        <taxon>Rhabditomorpha</taxon>
        <taxon>Rhabditoidea</taxon>
        <taxon>Rhabditidae</taxon>
        <taxon>Peloderinae</taxon>
        <taxon>Caenorhabditis</taxon>
    </lineage>
</organism>
<evidence type="ECO:0000256" key="2">
    <source>
        <dbReference type="ARBA" id="ARBA00004496"/>
    </source>
</evidence>
<keyword evidence="4" id="KW-0813">Transport</keyword>
<dbReference type="GO" id="GO:0006611">
    <property type="term" value="P:protein export from nucleus"/>
    <property type="evidence" value="ECO:0007669"/>
    <property type="project" value="TreeGrafter"/>
</dbReference>
<sequence>MDLSTIERAAETLLAPPNLVNENERKQADSLFEELRKSISISDCLMLLQQSQNAFVLFQIGQTIGEIILRDWSLIQQSDVEMAYKTMLEYVATKPGIEPFVVSAFLKSAAMIIKRGILDGKSGDQEELYQFIHRLLTNESASLQAAGCLFISALIEQFSSAWRNSKFSITWDFHLQAKNQFENNGLRRLLEMSLTTLYALSNQENIVENDFTRRLCDRFLEVSENILSWNFSSRLYRS</sequence>
<dbReference type="SUPFAM" id="SSF48371">
    <property type="entry name" value="ARM repeat"/>
    <property type="match status" value="1"/>
</dbReference>
<dbReference type="InterPro" id="IPR016024">
    <property type="entry name" value="ARM-type_fold"/>
</dbReference>
<dbReference type="GO" id="GO:0005737">
    <property type="term" value="C:cytoplasm"/>
    <property type="evidence" value="ECO:0007669"/>
    <property type="project" value="UniProtKB-SubCell"/>
</dbReference>
<keyword evidence="5" id="KW-0963">Cytoplasm</keyword>
<gene>
    <name evidence="9" type="ORF">CAMP_LOCUS11331</name>
</gene>
<protein>
    <recommendedName>
        <fullName evidence="8">Exportin-4</fullName>
    </recommendedName>
</protein>
<evidence type="ECO:0000313" key="9">
    <source>
        <dbReference type="EMBL" id="CAI5448694.1"/>
    </source>
</evidence>
<evidence type="ECO:0000256" key="8">
    <source>
        <dbReference type="ARBA" id="ARBA00040444"/>
    </source>
</evidence>